<gene>
    <name evidence="4" type="primary">LOC103590078</name>
</gene>
<dbReference type="PROSITE" id="PS50805">
    <property type="entry name" value="KRAB"/>
    <property type="match status" value="1"/>
</dbReference>
<accession>A0ABM0QPY6</accession>
<protein>
    <submittedName>
        <fullName evidence="4">Zinc finger protein 544-like</fullName>
    </submittedName>
</protein>
<dbReference type="SMART" id="SM00349">
    <property type="entry name" value="KRAB"/>
    <property type="match status" value="1"/>
</dbReference>
<sequence>MTLVEEVSQAFEEKALPSEDLCPLHNSLFRYEEEMEAYSQPIPSQAPLSFEDVAVTFTQEEWRQLDPAQRTLYRDVTLETCRHLVSLECQVLCLSPVTRPSAFQTRCDLSAGARRRPMEARAGTSPRWEGYTRKERVSFRKR</sequence>
<evidence type="ECO:0000259" key="2">
    <source>
        <dbReference type="PROSITE" id="PS50805"/>
    </source>
</evidence>
<evidence type="ECO:0000313" key="4">
    <source>
        <dbReference type="RefSeq" id="XP_008570427.1"/>
    </source>
</evidence>
<proteinExistence type="predicted"/>
<dbReference type="Pfam" id="PF01352">
    <property type="entry name" value="KRAB"/>
    <property type="match status" value="1"/>
</dbReference>
<dbReference type="PANTHER" id="PTHR23232:SF151">
    <property type="entry name" value="EXPRESSED SEQUENCE AW146154-RELATED"/>
    <property type="match status" value="1"/>
</dbReference>
<dbReference type="Proteomes" id="UP000694923">
    <property type="component" value="Unplaced"/>
</dbReference>
<feature type="region of interest" description="Disordered" evidence="1">
    <location>
        <begin position="116"/>
        <end position="142"/>
    </location>
</feature>
<dbReference type="SUPFAM" id="SSF109640">
    <property type="entry name" value="KRAB domain (Kruppel-associated box)"/>
    <property type="match status" value="1"/>
</dbReference>
<dbReference type="InterPro" id="IPR001909">
    <property type="entry name" value="KRAB"/>
</dbReference>
<dbReference type="InterPro" id="IPR036051">
    <property type="entry name" value="KRAB_dom_sf"/>
</dbReference>
<dbReference type="Gene3D" id="6.10.140.140">
    <property type="match status" value="1"/>
</dbReference>
<dbReference type="RefSeq" id="XP_008570427.1">
    <property type="nucleotide sequence ID" value="XM_008572205.1"/>
</dbReference>
<dbReference type="PANTHER" id="PTHR23232">
    <property type="entry name" value="KRAB DOMAIN C2H2 ZINC FINGER"/>
    <property type="match status" value="1"/>
</dbReference>
<evidence type="ECO:0000256" key="1">
    <source>
        <dbReference type="SAM" id="MobiDB-lite"/>
    </source>
</evidence>
<dbReference type="CDD" id="cd07765">
    <property type="entry name" value="KRAB_A-box"/>
    <property type="match status" value="1"/>
</dbReference>
<feature type="compositionally biased region" description="Basic and acidic residues" evidence="1">
    <location>
        <begin position="130"/>
        <end position="142"/>
    </location>
</feature>
<name>A0ABM0QPY6_GALVR</name>
<evidence type="ECO:0000313" key="3">
    <source>
        <dbReference type="Proteomes" id="UP000694923"/>
    </source>
</evidence>
<reference evidence="4" key="1">
    <citation type="submission" date="2025-08" db="UniProtKB">
        <authorList>
            <consortium name="RefSeq"/>
        </authorList>
    </citation>
    <scope>IDENTIFICATION</scope>
</reference>
<organism evidence="3 4">
    <name type="scientific">Galeopterus variegatus</name>
    <name type="common">Malayan flying lemur</name>
    <name type="synonym">Cynocephalus variegatus</name>
    <dbReference type="NCBI Taxonomy" id="482537"/>
    <lineage>
        <taxon>Eukaryota</taxon>
        <taxon>Metazoa</taxon>
        <taxon>Chordata</taxon>
        <taxon>Craniata</taxon>
        <taxon>Vertebrata</taxon>
        <taxon>Euteleostomi</taxon>
        <taxon>Mammalia</taxon>
        <taxon>Eutheria</taxon>
        <taxon>Euarchontoglires</taxon>
        <taxon>Dermoptera</taxon>
        <taxon>Cynocephalidae</taxon>
        <taxon>Galeopterus</taxon>
    </lineage>
</organism>
<dbReference type="GeneID" id="103590078"/>
<feature type="domain" description="KRAB" evidence="2">
    <location>
        <begin position="48"/>
        <end position="126"/>
    </location>
</feature>
<dbReference type="InterPro" id="IPR050169">
    <property type="entry name" value="Krueppel_C2H2_ZnF"/>
</dbReference>
<keyword evidence="3" id="KW-1185">Reference proteome</keyword>